<dbReference type="Gene3D" id="1.10.230.10">
    <property type="entry name" value="Cytochrome P450-Terp, domain 2"/>
    <property type="match status" value="1"/>
</dbReference>
<evidence type="ECO:0000256" key="4">
    <source>
        <dbReference type="SAM" id="Phobius"/>
    </source>
</evidence>
<keyword evidence="4" id="KW-0472">Membrane</keyword>
<dbReference type="InterPro" id="IPR016142">
    <property type="entry name" value="Citrate_synth-like_lrg_a-sub"/>
</dbReference>
<dbReference type="Proteomes" id="UP000504610">
    <property type="component" value="Chromosome 5"/>
</dbReference>
<dbReference type="GO" id="GO:0005975">
    <property type="term" value="P:carbohydrate metabolic process"/>
    <property type="evidence" value="ECO:0007669"/>
    <property type="project" value="TreeGrafter"/>
</dbReference>
<name>A0A9W3BRJ4_RAPSA</name>
<dbReference type="KEGG" id="rsz:130494953"/>
<dbReference type="Pfam" id="PF00285">
    <property type="entry name" value="Citrate_synt"/>
    <property type="match status" value="2"/>
</dbReference>
<keyword evidence="4" id="KW-0812">Transmembrane</keyword>
<evidence type="ECO:0000313" key="5">
    <source>
        <dbReference type="Proteomes" id="UP000504610"/>
    </source>
</evidence>
<dbReference type="PRINTS" id="PR00143">
    <property type="entry name" value="CITRTSNTHASE"/>
</dbReference>
<keyword evidence="2 3" id="KW-0808">Transferase</keyword>
<protein>
    <recommendedName>
        <fullName evidence="3">Citrate synthase</fullName>
    </recommendedName>
</protein>
<dbReference type="GO" id="GO:0046912">
    <property type="term" value="F:acyltransferase activity, acyl groups converted into alkyl on transfer"/>
    <property type="evidence" value="ECO:0007669"/>
    <property type="project" value="InterPro"/>
</dbReference>
<dbReference type="GeneID" id="130494953"/>
<evidence type="ECO:0000256" key="2">
    <source>
        <dbReference type="ARBA" id="ARBA00022679"/>
    </source>
</evidence>
<accession>A0A9W3BRJ4</accession>
<dbReference type="SUPFAM" id="SSF48256">
    <property type="entry name" value="Citrate synthase"/>
    <property type="match status" value="1"/>
</dbReference>
<keyword evidence="5" id="KW-1185">Reference proteome</keyword>
<dbReference type="GO" id="GO:0005759">
    <property type="term" value="C:mitochondrial matrix"/>
    <property type="evidence" value="ECO:0007669"/>
    <property type="project" value="TreeGrafter"/>
</dbReference>
<dbReference type="InterPro" id="IPR016143">
    <property type="entry name" value="Citrate_synth-like_sm_a-sub"/>
</dbReference>
<dbReference type="Gene3D" id="1.10.580.10">
    <property type="entry name" value="Citrate Synthase, domain 1"/>
    <property type="match status" value="1"/>
</dbReference>
<organism evidence="5 6">
    <name type="scientific">Raphanus sativus</name>
    <name type="common">Radish</name>
    <name type="synonym">Raphanus raphanistrum var. sativus</name>
    <dbReference type="NCBI Taxonomy" id="3726"/>
    <lineage>
        <taxon>Eukaryota</taxon>
        <taxon>Viridiplantae</taxon>
        <taxon>Streptophyta</taxon>
        <taxon>Embryophyta</taxon>
        <taxon>Tracheophyta</taxon>
        <taxon>Spermatophyta</taxon>
        <taxon>Magnoliopsida</taxon>
        <taxon>eudicotyledons</taxon>
        <taxon>Gunneridae</taxon>
        <taxon>Pentapetalae</taxon>
        <taxon>rosids</taxon>
        <taxon>malvids</taxon>
        <taxon>Brassicales</taxon>
        <taxon>Brassicaceae</taxon>
        <taxon>Brassiceae</taxon>
        <taxon>Raphanus</taxon>
    </lineage>
</organism>
<reference evidence="6" key="2">
    <citation type="submission" date="2025-08" db="UniProtKB">
        <authorList>
            <consortium name="RefSeq"/>
        </authorList>
    </citation>
    <scope>IDENTIFICATION</scope>
    <source>
        <tissue evidence="6">Leaf</tissue>
    </source>
</reference>
<evidence type="ECO:0000256" key="3">
    <source>
        <dbReference type="RuleBase" id="RU000441"/>
    </source>
</evidence>
<dbReference type="AlphaFoldDB" id="A0A9W3BRJ4"/>
<dbReference type="InterPro" id="IPR036969">
    <property type="entry name" value="Citrate_synthase_sf"/>
</dbReference>
<sequence length="272" mass="31401">MSIPECQKVLPEDYVFKAIDALPSIAHPMTQFASGVMALQVDGSVLNYPGLSNTFWESTFEDALNLIARVPVVASYVYRRIYKDASIIPLDDSLDYGANFSPMLGFDSPHMKELMRLYITMHRFVLVLFRVLIGIKSLVEECGEKISKEEYVWKTLNSSKVIPGYGHGVLRKTDPRYVCQRVFALKHLPDDPLFQLVSKLYEVVPPILTELGKILYFHYHFIWFQLSHIVSMGYLLVLFWFQLIRGRALGLPLERPKSVNMDWLNNFMRLSR</sequence>
<evidence type="ECO:0000313" key="6">
    <source>
        <dbReference type="RefSeq" id="XP_056841798.1"/>
    </source>
</evidence>
<dbReference type="PANTHER" id="PTHR11739:SF8">
    <property type="entry name" value="CITRATE SYNTHASE, MITOCHONDRIAL"/>
    <property type="match status" value="1"/>
</dbReference>
<reference evidence="5" key="1">
    <citation type="journal article" date="2019" name="Database">
        <title>The radish genome database (RadishGD): an integrated information resource for radish genomics.</title>
        <authorList>
            <person name="Yu H.J."/>
            <person name="Baek S."/>
            <person name="Lee Y.J."/>
            <person name="Cho A."/>
            <person name="Mun J.H."/>
        </authorList>
    </citation>
    <scope>NUCLEOTIDE SEQUENCE [LARGE SCALE GENOMIC DNA]</scope>
    <source>
        <strain evidence="5">cv. WK10039</strain>
    </source>
</reference>
<proteinExistence type="inferred from homology"/>
<comment type="similarity">
    <text evidence="1 3">Belongs to the citrate synthase family.</text>
</comment>
<keyword evidence="4" id="KW-1133">Transmembrane helix</keyword>
<evidence type="ECO:0000256" key="1">
    <source>
        <dbReference type="ARBA" id="ARBA00010566"/>
    </source>
</evidence>
<gene>
    <name evidence="6" type="primary">LOC130494953</name>
</gene>
<feature type="transmembrane region" description="Helical" evidence="4">
    <location>
        <begin position="221"/>
        <end position="241"/>
    </location>
</feature>
<dbReference type="PANTHER" id="PTHR11739">
    <property type="entry name" value="CITRATE SYNTHASE"/>
    <property type="match status" value="1"/>
</dbReference>
<dbReference type="GO" id="GO:0006099">
    <property type="term" value="P:tricarboxylic acid cycle"/>
    <property type="evidence" value="ECO:0007669"/>
    <property type="project" value="TreeGrafter"/>
</dbReference>
<dbReference type="InterPro" id="IPR002020">
    <property type="entry name" value="Citrate_synthase"/>
</dbReference>
<dbReference type="PROSITE" id="PS00480">
    <property type="entry name" value="CITRATE_SYNTHASE"/>
    <property type="match status" value="1"/>
</dbReference>
<dbReference type="InterPro" id="IPR019810">
    <property type="entry name" value="Citrate_synthase_AS"/>
</dbReference>
<dbReference type="RefSeq" id="XP_056841798.1">
    <property type="nucleotide sequence ID" value="XM_056985818.1"/>
</dbReference>
<dbReference type="OrthoDB" id="8017587at2759"/>